<feature type="compositionally biased region" description="Polar residues" evidence="3">
    <location>
        <begin position="617"/>
        <end position="641"/>
    </location>
</feature>
<feature type="compositionally biased region" description="Acidic residues" evidence="3">
    <location>
        <begin position="495"/>
        <end position="504"/>
    </location>
</feature>
<feature type="compositionally biased region" description="Acidic residues" evidence="3">
    <location>
        <begin position="421"/>
        <end position="434"/>
    </location>
</feature>
<dbReference type="AlphaFoldDB" id="A0A3N2Q8F5"/>
<evidence type="ECO:0000313" key="4">
    <source>
        <dbReference type="EMBL" id="ROT43054.1"/>
    </source>
</evidence>
<dbReference type="PROSITE" id="PS50143">
    <property type="entry name" value="BIR_REPEAT_2"/>
    <property type="match status" value="2"/>
</dbReference>
<feature type="compositionally biased region" description="Basic and acidic residues" evidence="3">
    <location>
        <begin position="478"/>
        <end position="487"/>
    </location>
</feature>
<evidence type="ECO:0000256" key="2">
    <source>
        <dbReference type="ARBA" id="ARBA00022833"/>
    </source>
</evidence>
<feature type="region of interest" description="Disordered" evidence="3">
    <location>
        <begin position="1"/>
        <end position="20"/>
    </location>
</feature>
<feature type="compositionally biased region" description="Acidic residues" evidence="3">
    <location>
        <begin position="587"/>
        <end position="599"/>
    </location>
</feature>
<dbReference type="RefSeq" id="XP_028470860.1">
    <property type="nucleotide sequence ID" value="XM_028613325.1"/>
</dbReference>
<feature type="compositionally biased region" description="Basic and acidic residues" evidence="3">
    <location>
        <begin position="566"/>
        <end position="586"/>
    </location>
</feature>
<gene>
    <name evidence="4" type="ORF">SODALDRAFT_347872</name>
</gene>
<dbReference type="Pfam" id="PF00653">
    <property type="entry name" value="BIR"/>
    <property type="match status" value="2"/>
</dbReference>
<feature type="compositionally biased region" description="Basic and acidic residues" evidence="3">
    <location>
        <begin position="435"/>
        <end position="462"/>
    </location>
</feature>
<feature type="compositionally biased region" description="Low complexity" evidence="3">
    <location>
        <begin position="771"/>
        <end position="791"/>
    </location>
</feature>
<feature type="compositionally biased region" description="Basic residues" evidence="3">
    <location>
        <begin position="547"/>
        <end position="560"/>
    </location>
</feature>
<protein>
    <submittedName>
        <fullName evidence="4">BIR-domain-containing protein</fullName>
    </submittedName>
</protein>
<organism evidence="4 5">
    <name type="scientific">Sodiomyces alkalinus (strain CBS 110278 / VKM F-3762 / F11)</name>
    <name type="common">Alkaliphilic filamentous fungus</name>
    <dbReference type="NCBI Taxonomy" id="1314773"/>
    <lineage>
        <taxon>Eukaryota</taxon>
        <taxon>Fungi</taxon>
        <taxon>Dikarya</taxon>
        <taxon>Ascomycota</taxon>
        <taxon>Pezizomycotina</taxon>
        <taxon>Sordariomycetes</taxon>
        <taxon>Hypocreomycetidae</taxon>
        <taxon>Glomerellales</taxon>
        <taxon>Plectosphaerellaceae</taxon>
        <taxon>Sodiomyces</taxon>
    </lineage>
</organism>
<dbReference type="SMART" id="SM00238">
    <property type="entry name" value="BIR"/>
    <property type="match status" value="2"/>
</dbReference>
<dbReference type="SUPFAM" id="SSF57924">
    <property type="entry name" value="Inhibitor of apoptosis (IAP) repeat"/>
    <property type="match status" value="2"/>
</dbReference>
<keyword evidence="5" id="KW-1185">Reference proteome</keyword>
<feature type="region of interest" description="Disordered" evidence="3">
    <location>
        <begin position="824"/>
        <end position="843"/>
    </location>
</feature>
<dbReference type="GeneID" id="39581803"/>
<feature type="region of interest" description="Disordered" evidence="3">
    <location>
        <begin position="269"/>
        <end position="807"/>
    </location>
</feature>
<feature type="compositionally biased region" description="Acidic residues" evidence="3">
    <location>
        <begin position="686"/>
        <end position="696"/>
    </location>
</feature>
<dbReference type="STRING" id="1314773.A0A3N2Q8F5"/>
<evidence type="ECO:0000256" key="3">
    <source>
        <dbReference type="SAM" id="MobiDB-lite"/>
    </source>
</evidence>
<reference evidence="4 5" key="1">
    <citation type="journal article" date="2018" name="Mol. Ecol.">
        <title>The obligate alkalophilic soda-lake fungus Sodiomyces alkalinus has shifted to a protein diet.</title>
        <authorList>
            <person name="Grum-Grzhimaylo A.A."/>
            <person name="Falkoski D.L."/>
            <person name="van den Heuvel J."/>
            <person name="Valero-Jimenez C.A."/>
            <person name="Min B."/>
            <person name="Choi I.G."/>
            <person name="Lipzen A."/>
            <person name="Daum C.G."/>
            <person name="Aanen D.K."/>
            <person name="Tsang A."/>
            <person name="Henrissat B."/>
            <person name="Bilanenko E.N."/>
            <person name="de Vries R.P."/>
            <person name="van Kan J.A.L."/>
            <person name="Grigoriev I.V."/>
            <person name="Debets A.J.M."/>
        </authorList>
    </citation>
    <scope>NUCLEOTIDE SEQUENCE [LARGE SCALE GENOMIC DNA]</scope>
    <source>
        <strain evidence="4 5">F11</strain>
    </source>
</reference>
<keyword evidence="1" id="KW-0479">Metal-binding</keyword>
<dbReference type="GO" id="GO:0046872">
    <property type="term" value="F:metal ion binding"/>
    <property type="evidence" value="ECO:0007669"/>
    <property type="project" value="UniProtKB-KW"/>
</dbReference>
<dbReference type="Gene3D" id="1.10.1170.10">
    <property type="entry name" value="Inhibitor Of Apoptosis Protein (2mihbC-IAP-1), Chain A"/>
    <property type="match status" value="2"/>
</dbReference>
<dbReference type="OrthoDB" id="2196114at2759"/>
<name>A0A3N2Q8F5_SODAK</name>
<feature type="compositionally biased region" description="Low complexity" evidence="3">
    <location>
        <begin position="507"/>
        <end position="531"/>
    </location>
</feature>
<dbReference type="PANTHER" id="PTHR46771:SF5">
    <property type="entry name" value="DETERIN"/>
    <property type="match status" value="1"/>
</dbReference>
<accession>A0A3N2Q8F5</accession>
<feature type="region of interest" description="Disordered" evidence="3">
    <location>
        <begin position="30"/>
        <end position="54"/>
    </location>
</feature>
<sequence>MARDSSLKMVPASDGVPPEFTFDGRLASFKKPLGAPKKRGSTAGARAPKGSTWPHAKYLPADKLAGAGFVWQPRPETLDNVRCFLCDKSLDGWEEGDDALEEHLKHSPNCGFAIVAAIAAGYEKYATEDPNALYMVEARKATFAGMWPHENKRGWKCKTKQLAEAGWKWTPLSQSDDMATCPYCELALDGWEQGDKPMDEHYNRSPDCPFFGLTHQYATLKKASKGKGGRASKVSRASVQSVATAVSELPSVMEDVTANVEDSVMTTASTAAGKKAGRPKKTTTAAKGRKTKAKRDEPVEVVESDPVKEEFPLPPPLTKPARGRKRNSDAMDDSVATVSEAPAAKKRATRTRASRTVERSVVEPSEADTDMADAPPAKGKGKGRKTARASNTRNTRKVSGASSVRAAASTASLRAAPGAFPDDDDNNDDDDDEIERQLEADLERPLTDDEDVMHDSDSERRRVPAKGKGAKTAKGRAQKNEAAEKLPEFSFDPYPAEDEDEVEAELQRLQEQLDAEEAAAAAAAAAASASAEKADEEEEEECLVVPKKGRKAAGTRKVSKPTKAQMAKEAREAKAAAEVAAEREREEQEQDENQDENQGDDLPVREDTIPAAEEDNNSSSTATIVNRISADSSADRTSNTGRKPGRQSKKSATSRLSAQAQQRELDEDELAVHEDEPLAEAVAEAPVEETEEPEGLEEIHQDPVVVGVPETPAEPEVWESPASNHQTPEPGTTKRAGTPKAASSSPEAPPSPSPLPRNLQLPPATPRAAHISPAASARQPAISPSPSPQASDAENQPPSSVRPANILTQKRVALAPIAAAAAAATPRRPAGGSPSKRNNNNNVVAGLRTTTPWTAVDLDAIFGTPQKKNAHGGEEVDETDKENNNYEGAMARLVARGAELTSPEKRMTVEEWIYFNAEQAEEQLKHESEKMVSRFENEGTRAMRVLEGLIVD</sequence>
<feature type="compositionally biased region" description="Basic residues" evidence="3">
    <location>
        <begin position="463"/>
        <end position="477"/>
    </location>
</feature>
<feature type="compositionally biased region" description="Polar residues" evidence="3">
    <location>
        <begin position="721"/>
        <end position="730"/>
    </location>
</feature>
<dbReference type="PANTHER" id="PTHR46771">
    <property type="entry name" value="DETERIN"/>
    <property type="match status" value="1"/>
</dbReference>
<dbReference type="Proteomes" id="UP000272025">
    <property type="component" value="Unassembled WGS sequence"/>
</dbReference>
<proteinExistence type="predicted"/>
<keyword evidence="2" id="KW-0862">Zinc</keyword>
<feature type="compositionally biased region" description="Low complexity" evidence="3">
    <location>
        <begin position="398"/>
        <end position="419"/>
    </location>
</feature>
<feature type="compositionally biased region" description="Basic residues" evidence="3">
    <location>
        <begin position="275"/>
        <end position="293"/>
    </location>
</feature>
<evidence type="ECO:0000256" key="1">
    <source>
        <dbReference type="ARBA" id="ARBA00022723"/>
    </source>
</evidence>
<evidence type="ECO:0000313" key="5">
    <source>
        <dbReference type="Proteomes" id="UP000272025"/>
    </source>
</evidence>
<dbReference type="EMBL" id="ML119051">
    <property type="protein sequence ID" value="ROT43054.1"/>
    <property type="molecule type" value="Genomic_DNA"/>
</dbReference>
<feature type="compositionally biased region" description="Polar residues" evidence="3">
    <location>
        <begin position="650"/>
        <end position="662"/>
    </location>
</feature>
<dbReference type="InterPro" id="IPR001370">
    <property type="entry name" value="BIR_rpt"/>
</dbReference>
<dbReference type="InterPro" id="IPR051190">
    <property type="entry name" value="Baculoviral_IAP"/>
</dbReference>
<dbReference type="CDD" id="cd00022">
    <property type="entry name" value="BIR"/>
    <property type="match status" value="2"/>
</dbReference>
<feature type="compositionally biased region" description="Basic residues" evidence="3">
    <location>
        <begin position="344"/>
        <end position="353"/>
    </location>
</feature>